<comment type="caution">
    <text evidence="2">The sequence shown here is derived from an EMBL/GenBank/DDBJ whole genome shotgun (WGS) entry which is preliminary data.</text>
</comment>
<accession>A0A922ID83</accession>
<gene>
    <name evidence="2" type="ORF">DERF_003268</name>
</gene>
<reference evidence="2" key="1">
    <citation type="submission" date="2013-05" db="EMBL/GenBank/DDBJ databases">
        <authorList>
            <person name="Yim A.K.Y."/>
            <person name="Chan T.F."/>
            <person name="Ji K.M."/>
            <person name="Liu X.Y."/>
            <person name="Zhou J.W."/>
            <person name="Li R.Q."/>
            <person name="Yang K.Y."/>
            <person name="Li J."/>
            <person name="Li M."/>
            <person name="Law P.T.W."/>
            <person name="Wu Y.L."/>
            <person name="Cai Z.L."/>
            <person name="Qin H."/>
            <person name="Bao Y."/>
            <person name="Leung R.K.K."/>
            <person name="Ng P.K.S."/>
            <person name="Zou J."/>
            <person name="Zhong X.J."/>
            <person name="Ran P.X."/>
            <person name="Zhong N.S."/>
            <person name="Liu Z.G."/>
            <person name="Tsui S.K.W."/>
        </authorList>
    </citation>
    <scope>NUCLEOTIDE SEQUENCE</scope>
    <source>
        <strain evidence="2">Derf</strain>
        <tissue evidence="2">Whole organism</tissue>
    </source>
</reference>
<keyword evidence="1" id="KW-1133">Transmembrane helix</keyword>
<sequence>MNWSGPSHRYNNIVLYDDDESDHYERIVFTDPNGYVVAFLSLIAIHFYFNPIWFKNLNFIFHSHHYSDDDDDKMPTMKSNLHLMIIM</sequence>
<keyword evidence="3" id="KW-1185">Reference proteome</keyword>
<dbReference type="AlphaFoldDB" id="A0A922ID83"/>
<proteinExistence type="predicted"/>
<feature type="transmembrane region" description="Helical" evidence="1">
    <location>
        <begin position="34"/>
        <end position="54"/>
    </location>
</feature>
<dbReference type="EMBL" id="ASGP02000001">
    <property type="protein sequence ID" value="KAH9529381.1"/>
    <property type="molecule type" value="Genomic_DNA"/>
</dbReference>
<dbReference type="Proteomes" id="UP000790347">
    <property type="component" value="Unassembled WGS sequence"/>
</dbReference>
<keyword evidence="1" id="KW-0812">Transmembrane</keyword>
<evidence type="ECO:0000313" key="3">
    <source>
        <dbReference type="Proteomes" id="UP000790347"/>
    </source>
</evidence>
<keyword evidence="1" id="KW-0472">Membrane</keyword>
<organism evidence="2 3">
    <name type="scientific">Dermatophagoides farinae</name>
    <name type="common">American house dust mite</name>
    <dbReference type="NCBI Taxonomy" id="6954"/>
    <lineage>
        <taxon>Eukaryota</taxon>
        <taxon>Metazoa</taxon>
        <taxon>Ecdysozoa</taxon>
        <taxon>Arthropoda</taxon>
        <taxon>Chelicerata</taxon>
        <taxon>Arachnida</taxon>
        <taxon>Acari</taxon>
        <taxon>Acariformes</taxon>
        <taxon>Sarcoptiformes</taxon>
        <taxon>Astigmata</taxon>
        <taxon>Psoroptidia</taxon>
        <taxon>Analgoidea</taxon>
        <taxon>Pyroglyphidae</taxon>
        <taxon>Dermatophagoidinae</taxon>
        <taxon>Dermatophagoides</taxon>
    </lineage>
</organism>
<protein>
    <recommendedName>
        <fullName evidence="4">Transmembrane protein</fullName>
    </recommendedName>
</protein>
<evidence type="ECO:0008006" key="4">
    <source>
        <dbReference type="Google" id="ProtNLM"/>
    </source>
</evidence>
<evidence type="ECO:0000313" key="2">
    <source>
        <dbReference type="EMBL" id="KAH9529381.1"/>
    </source>
</evidence>
<name>A0A922ID83_DERFA</name>
<reference evidence="2" key="2">
    <citation type="journal article" date="2022" name="Res Sq">
        <title>Comparative Genomics Reveals Insights into the Divergent Evolution of Astigmatic Mites and Household Pest Adaptations.</title>
        <authorList>
            <person name="Xiong Q."/>
            <person name="Wan A.T.-Y."/>
            <person name="Liu X.-Y."/>
            <person name="Fung C.S.-H."/>
            <person name="Xiao X."/>
            <person name="Malainual N."/>
            <person name="Hou J."/>
            <person name="Wang L."/>
            <person name="Wang M."/>
            <person name="Yang K."/>
            <person name="Cui Y."/>
            <person name="Leung E."/>
            <person name="Nong W."/>
            <person name="Shin S.-K."/>
            <person name="Au S."/>
            <person name="Jeong K.Y."/>
            <person name="Chew F.T."/>
            <person name="Hui J."/>
            <person name="Leung T.F."/>
            <person name="Tungtrongchitr A."/>
            <person name="Zhong N."/>
            <person name="Liu Z."/>
            <person name="Tsui S."/>
        </authorList>
    </citation>
    <scope>NUCLEOTIDE SEQUENCE</scope>
    <source>
        <strain evidence="2">Derf</strain>
        <tissue evidence="2">Whole organism</tissue>
    </source>
</reference>
<evidence type="ECO:0000256" key="1">
    <source>
        <dbReference type="SAM" id="Phobius"/>
    </source>
</evidence>